<gene>
    <name evidence="1" type="ORF">SS50377_ja010</name>
</gene>
<feature type="non-terminal residue" evidence="1">
    <location>
        <position position="387"/>
    </location>
</feature>
<dbReference type="InterPro" id="IPR001544">
    <property type="entry name" value="Aminotrans_IV"/>
</dbReference>
<proteinExistence type="predicted"/>
<accession>V6LTK2</accession>
<dbReference type="InterPro" id="IPR043132">
    <property type="entry name" value="BCAT-like_C"/>
</dbReference>
<keyword evidence="1" id="KW-0032">Aminotransferase</keyword>
<dbReference type="PANTHER" id="PTHR47703:SF2">
    <property type="entry name" value="D-AMINOACID AMINOTRANSFERASE-LIKE PLP-DEPENDENT ENZYMES SUPERFAMILY PROTEIN"/>
    <property type="match status" value="1"/>
</dbReference>
<dbReference type="EMBL" id="KI546127">
    <property type="protein sequence ID" value="EST44119.1"/>
    <property type="molecule type" value="Genomic_DNA"/>
</dbReference>
<dbReference type="VEuPathDB" id="GiardiaDB:SS50377_24780"/>
<dbReference type="Gene3D" id="3.20.10.10">
    <property type="entry name" value="D-amino Acid Aminotransferase, subunit A, domain 2"/>
    <property type="match status" value="1"/>
</dbReference>
<name>V6LTK2_9EUKA</name>
<dbReference type="SUPFAM" id="SSF56752">
    <property type="entry name" value="D-aminoacid aminotransferase-like PLP-dependent enzymes"/>
    <property type="match status" value="1"/>
</dbReference>
<dbReference type="PANTHER" id="PTHR47703">
    <property type="entry name" value="D-AMINOACID AMINOTRANSFERASE-LIKE PLP-DEPENDENT ENZYMES SUPERFAMILY PROTEIN"/>
    <property type="match status" value="1"/>
</dbReference>
<dbReference type="GO" id="GO:0008483">
    <property type="term" value="F:transaminase activity"/>
    <property type="evidence" value="ECO:0007669"/>
    <property type="project" value="UniProtKB-KW"/>
</dbReference>
<sequence>MYLKDGQLTVSQLKGHDVLTLYKDITFTTLRTLSRTMIPELEVHLCRLVSGELTRPMACKQIMAAANVFLQNFPADIRIYCMSVGNHLDFFAESLPAAKLSSNFILMEAARADPQIKSVNWCVKRQSLEQFITSDIDEVLMHQDGFVTEGLSSNCFIILGNTIQTAGDQDVLGGNVRNSVLSICQELGIDLKRMKFTIQDIQAADCVFITSTSRGLLHANKIYFGHETFEYSHCDLFDRLLLAYYDNMESKSTQQWWSEFIHLRLIFQQLTSLTYFGDQYSTVQSVQSYSLKLANSTNSYWIFHAKISIFCYLTFRLKLILFVLQRCIFSSILLNRRSRQYILLAKYLASQGSCSFQNVFPEINQFVNRGPVQLLSNQCQGFCCKIN</sequence>
<dbReference type="InterPro" id="IPR036038">
    <property type="entry name" value="Aminotransferase-like"/>
</dbReference>
<protein>
    <submittedName>
        <fullName evidence="1">Branched-chain amino acid aminotransferase</fullName>
    </submittedName>
</protein>
<dbReference type="AlphaFoldDB" id="V6LTK2"/>
<organism evidence="1">
    <name type="scientific">Spironucleus salmonicida</name>
    <dbReference type="NCBI Taxonomy" id="348837"/>
    <lineage>
        <taxon>Eukaryota</taxon>
        <taxon>Metamonada</taxon>
        <taxon>Diplomonadida</taxon>
        <taxon>Hexamitidae</taxon>
        <taxon>Hexamitinae</taxon>
        <taxon>Spironucleus</taxon>
    </lineage>
</organism>
<keyword evidence="1" id="KW-0808">Transferase</keyword>
<evidence type="ECO:0000313" key="1">
    <source>
        <dbReference type="EMBL" id="EST44119.1"/>
    </source>
</evidence>
<reference evidence="1" key="1">
    <citation type="journal article" date="2014" name="PLoS Genet.">
        <title>The Genome of Spironucleus salmonicida Highlights a Fish Pathogen Adapted to Fluctuating Environments.</title>
        <authorList>
            <person name="Xu F."/>
            <person name="Jerlstrom-Hultqvist J."/>
            <person name="Einarsson E."/>
            <person name="Astvaldsson A."/>
            <person name="Svard S.G."/>
            <person name="Andersson J.O."/>
        </authorList>
    </citation>
    <scope>NUCLEOTIDE SEQUENCE</scope>
</reference>
<dbReference type="Pfam" id="PF01063">
    <property type="entry name" value="Aminotran_4"/>
    <property type="match status" value="1"/>
</dbReference>